<reference evidence="1 2" key="1">
    <citation type="submission" date="2019-11" db="EMBL/GenBank/DDBJ databases">
        <title>Comparative genomics of hydrocarbon-degrading Desulfosarcina strains.</title>
        <authorList>
            <person name="Watanabe M."/>
            <person name="Kojima H."/>
            <person name="Fukui M."/>
        </authorList>
    </citation>
    <scope>NUCLEOTIDE SEQUENCE [LARGE SCALE GENOMIC DNA]</scope>
    <source>
        <strain evidence="1 2">PL12</strain>
    </source>
</reference>
<evidence type="ECO:0000313" key="2">
    <source>
        <dbReference type="Proteomes" id="UP000427906"/>
    </source>
</evidence>
<dbReference type="Proteomes" id="UP000427906">
    <property type="component" value="Chromosome"/>
</dbReference>
<organism evidence="1 2">
    <name type="scientific">Desulfosarcina alkanivorans</name>
    <dbReference type="NCBI Taxonomy" id="571177"/>
    <lineage>
        <taxon>Bacteria</taxon>
        <taxon>Pseudomonadati</taxon>
        <taxon>Thermodesulfobacteriota</taxon>
        <taxon>Desulfobacteria</taxon>
        <taxon>Desulfobacterales</taxon>
        <taxon>Desulfosarcinaceae</taxon>
        <taxon>Desulfosarcina</taxon>
    </lineage>
</organism>
<dbReference type="EMBL" id="AP021874">
    <property type="protein sequence ID" value="BBO66518.1"/>
    <property type="molecule type" value="Genomic_DNA"/>
</dbReference>
<accession>A0A5K7YBI2</accession>
<sequence>MLIRNLAYRLNRNKLYYRAGLKMSELGPINVVPDKIYCSVYRFSMKMVEKKKWLRTAEWLIHRIPLNVRCELA</sequence>
<dbReference type="KEGG" id="dalk:DSCA_04480"/>
<proteinExistence type="predicted"/>
<dbReference type="AlphaFoldDB" id="A0A5K7YBI2"/>
<gene>
    <name evidence="1" type="ORF">DSCA_04480</name>
</gene>
<name>A0A5K7YBI2_9BACT</name>
<protein>
    <submittedName>
        <fullName evidence="1">Uncharacterized protein</fullName>
    </submittedName>
</protein>
<keyword evidence="2" id="KW-1185">Reference proteome</keyword>
<evidence type="ECO:0000313" key="1">
    <source>
        <dbReference type="EMBL" id="BBO66518.1"/>
    </source>
</evidence>